<dbReference type="EMBL" id="JACIFX010000002">
    <property type="protein sequence ID" value="MBB4228004.1"/>
    <property type="molecule type" value="Genomic_DNA"/>
</dbReference>
<protein>
    <submittedName>
        <fullName evidence="2">Alcohol dehydrogenase class IV</fullName>
    </submittedName>
</protein>
<dbReference type="Pfam" id="PF25137">
    <property type="entry name" value="ADH_Fe_C"/>
    <property type="match status" value="1"/>
</dbReference>
<keyword evidence="3" id="KW-1185">Reference proteome</keyword>
<dbReference type="SUPFAM" id="SSF56796">
    <property type="entry name" value="Dehydroquinate synthase-like"/>
    <property type="match status" value="1"/>
</dbReference>
<sequence length="69" mass="7262">MSHAIGGLRPDLHHGELNAALLPHIIGFNQAAPSVVDEKKIDRLAEMIGSEHTSEAVANAVADLTARPS</sequence>
<comment type="caution">
    <text evidence="2">The sequence shown here is derived from an EMBL/GenBank/DDBJ whole genome shotgun (WGS) entry which is preliminary data.</text>
</comment>
<accession>A0ABR6IKB2</accession>
<reference evidence="2 3" key="1">
    <citation type="submission" date="2020-08" db="EMBL/GenBank/DDBJ databases">
        <title>Genomic Encyclopedia of Type Strains, Phase IV (KMG-V): Genome sequencing to study the core and pangenomes of soil and plant-associated prokaryotes.</title>
        <authorList>
            <person name="Whitman W."/>
        </authorList>
    </citation>
    <scope>NUCLEOTIDE SEQUENCE [LARGE SCALE GENOMIC DNA]</scope>
    <source>
        <strain evidence="2 3">SEMIA 4087</strain>
    </source>
</reference>
<proteinExistence type="predicted"/>
<evidence type="ECO:0000313" key="2">
    <source>
        <dbReference type="EMBL" id="MBB4228004.1"/>
    </source>
</evidence>
<gene>
    <name evidence="2" type="ORF">GGD56_001830</name>
</gene>
<dbReference type="Proteomes" id="UP000551353">
    <property type="component" value="Unassembled WGS sequence"/>
</dbReference>
<evidence type="ECO:0000313" key="3">
    <source>
        <dbReference type="Proteomes" id="UP000551353"/>
    </source>
</evidence>
<dbReference type="InterPro" id="IPR056798">
    <property type="entry name" value="ADH_Fe_C"/>
</dbReference>
<organism evidence="2 3">
    <name type="scientific">Rhizobium mongolense</name>
    <dbReference type="NCBI Taxonomy" id="57676"/>
    <lineage>
        <taxon>Bacteria</taxon>
        <taxon>Pseudomonadati</taxon>
        <taxon>Pseudomonadota</taxon>
        <taxon>Alphaproteobacteria</taxon>
        <taxon>Hyphomicrobiales</taxon>
        <taxon>Rhizobiaceae</taxon>
        <taxon>Rhizobium/Agrobacterium group</taxon>
        <taxon>Rhizobium</taxon>
    </lineage>
</organism>
<evidence type="ECO:0000259" key="1">
    <source>
        <dbReference type="Pfam" id="PF25137"/>
    </source>
</evidence>
<dbReference type="Gene3D" id="1.20.1090.10">
    <property type="entry name" value="Dehydroquinate synthase-like - alpha domain"/>
    <property type="match status" value="1"/>
</dbReference>
<name>A0ABR6IKB2_9HYPH</name>
<feature type="domain" description="Fe-containing alcohol dehydrogenase-like C-terminal" evidence="1">
    <location>
        <begin position="1"/>
        <end position="65"/>
    </location>
</feature>